<evidence type="ECO:0000313" key="1">
    <source>
        <dbReference type="EMBL" id="EDR03748.1"/>
    </source>
</evidence>
<dbReference type="KEGG" id="lbc:LACBIDRAFT_306763"/>
<dbReference type="RefSeq" id="XP_001885601.1">
    <property type="nucleotide sequence ID" value="XM_001885566.1"/>
</dbReference>
<organism evidence="2">
    <name type="scientific">Laccaria bicolor (strain S238N-H82 / ATCC MYA-4686)</name>
    <name type="common">Bicoloured deceiver</name>
    <name type="synonym">Laccaria laccata var. bicolor</name>
    <dbReference type="NCBI Taxonomy" id="486041"/>
    <lineage>
        <taxon>Eukaryota</taxon>
        <taxon>Fungi</taxon>
        <taxon>Dikarya</taxon>
        <taxon>Basidiomycota</taxon>
        <taxon>Agaricomycotina</taxon>
        <taxon>Agaricomycetes</taxon>
        <taxon>Agaricomycetidae</taxon>
        <taxon>Agaricales</taxon>
        <taxon>Agaricineae</taxon>
        <taxon>Hydnangiaceae</taxon>
        <taxon>Laccaria</taxon>
    </lineage>
</organism>
<proteinExistence type="predicted"/>
<evidence type="ECO:0000313" key="2">
    <source>
        <dbReference type="Proteomes" id="UP000001194"/>
    </source>
</evidence>
<dbReference type="EMBL" id="DS547122">
    <property type="protein sequence ID" value="EDR03748.1"/>
    <property type="molecule type" value="Genomic_DNA"/>
</dbReference>
<sequence>MIQIQQHVDARDIITLRKSCKGLHAATQQRTVWLNALRRMCWRHGVFAPSFPLEYMSIKELEHASLAPSRISSLIHKGALRSFVTRILEPRTPSIVSNVKTDLKCESTFLIPGGRFLVVNSYCHGICLWDLGIHAGKVPEFSPVDVIQQAGYEFLCTGPTRDGLGIVIVSYLKRWDDRTLVAHEIYPCTSNPKFACLGSIKYPNRIDDIDIPALSGELLVFKGSPSCIVVWNISLGAAVAWSYSESIYDNILISGDSIILVQEFKLSVWDIPPLLPLSKGDCKIVTHSPKYEVTHPFSSKGWWTSSVLSPWFSRINTPILFVIFGENDDQPIMVCYTLISITSSMDPTLPMVLPIKTGTALGLPAEAIIPTDIDICGCLQYCENELCRISLSGTQLMISLVTPPTSLNDVPPITSNLFNCRSDPLSCSFCAVSGRVVVVEAGCEDIRIMDYLAPPPS</sequence>
<accession>B0DNM7</accession>
<protein>
    <submittedName>
        <fullName evidence="1">Predicted protein</fullName>
    </submittedName>
</protein>
<gene>
    <name evidence="1" type="ORF">LACBIDRAFT_306763</name>
</gene>
<dbReference type="HOGENOM" id="CLU_033171_0_0_1"/>
<dbReference type="GeneID" id="6081236"/>
<dbReference type="InParanoid" id="B0DNM7"/>
<dbReference type="Proteomes" id="UP000001194">
    <property type="component" value="Unassembled WGS sequence"/>
</dbReference>
<reference evidence="1 2" key="1">
    <citation type="journal article" date="2008" name="Nature">
        <title>The genome of Laccaria bicolor provides insights into mycorrhizal symbiosis.</title>
        <authorList>
            <person name="Martin F."/>
            <person name="Aerts A."/>
            <person name="Ahren D."/>
            <person name="Brun A."/>
            <person name="Danchin E.G.J."/>
            <person name="Duchaussoy F."/>
            <person name="Gibon J."/>
            <person name="Kohler A."/>
            <person name="Lindquist E."/>
            <person name="Pereda V."/>
            <person name="Salamov A."/>
            <person name="Shapiro H.J."/>
            <person name="Wuyts J."/>
            <person name="Blaudez D."/>
            <person name="Buee M."/>
            <person name="Brokstein P."/>
            <person name="Canbaeck B."/>
            <person name="Cohen D."/>
            <person name="Courty P.E."/>
            <person name="Coutinho P.M."/>
            <person name="Delaruelle C."/>
            <person name="Detter J.C."/>
            <person name="Deveau A."/>
            <person name="DiFazio S."/>
            <person name="Duplessis S."/>
            <person name="Fraissinet-Tachet L."/>
            <person name="Lucic E."/>
            <person name="Frey-Klett P."/>
            <person name="Fourrey C."/>
            <person name="Feussner I."/>
            <person name="Gay G."/>
            <person name="Grimwood J."/>
            <person name="Hoegger P.J."/>
            <person name="Jain P."/>
            <person name="Kilaru S."/>
            <person name="Labbe J."/>
            <person name="Lin Y.C."/>
            <person name="Legue V."/>
            <person name="Le Tacon F."/>
            <person name="Marmeisse R."/>
            <person name="Melayah D."/>
            <person name="Montanini B."/>
            <person name="Muratet M."/>
            <person name="Nehls U."/>
            <person name="Niculita-Hirzel H."/>
            <person name="Oudot-Le Secq M.P."/>
            <person name="Peter M."/>
            <person name="Quesneville H."/>
            <person name="Rajashekar B."/>
            <person name="Reich M."/>
            <person name="Rouhier N."/>
            <person name="Schmutz J."/>
            <person name="Yin T."/>
            <person name="Chalot M."/>
            <person name="Henrissat B."/>
            <person name="Kuees U."/>
            <person name="Lucas S."/>
            <person name="Van de Peer Y."/>
            <person name="Podila G.K."/>
            <person name="Polle A."/>
            <person name="Pukkila P.J."/>
            <person name="Richardson P.M."/>
            <person name="Rouze P."/>
            <person name="Sanders I.R."/>
            <person name="Stajich J.E."/>
            <person name="Tunlid A."/>
            <person name="Tuskan G."/>
            <person name="Grigoriev I.V."/>
        </authorList>
    </citation>
    <scope>NUCLEOTIDE SEQUENCE [LARGE SCALE GENOMIC DNA]</scope>
    <source>
        <strain evidence="2">S238N-H82 / ATCC MYA-4686</strain>
    </source>
</reference>
<keyword evidence="2" id="KW-1185">Reference proteome</keyword>
<name>B0DNM7_LACBS</name>
<dbReference type="AlphaFoldDB" id="B0DNM7"/>
<dbReference type="OrthoDB" id="3070325at2759"/>